<dbReference type="STRING" id="1895771.BGO89_06235"/>
<evidence type="ECO:0000313" key="3">
    <source>
        <dbReference type="Proteomes" id="UP000184233"/>
    </source>
</evidence>
<evidence type="ECO:0000259" key="1">
    <source>
        <dbReference type="Pfam" id="PF24693"/>
    </source>
</evidence>
<protein>
    <recommendedName>
        <fullName evidence="1">DUF7660 domain-containing protein</fullName>
    </recommendedName>
</protein>
<feature type="domain" description="DUF7660" evidence="1">
    <location>
        <begin position="1"/>
        <end position="57"/>
    </location>
</feature>
<proteinExistence type="predicted"/>
<dbReference type="EMBL" id="MKVH01000026">
    <property type="protein sequence ID" value="OJX56107.1"/>
    <property type="molecule type" value="Genomic_DNA"/>
</dbReference>
<dbReference type="Pfam" id="PF24693">
    <property type="entry name" value="DUF7660"/>
    <property type="match status" value="1"/>
</dbReference>
<sequence length="60" mass="7131">MRNDYVQNKDEWTNRTVDRYFNSIAGWIAEYDTSDADKTGNSWQSFAKILWAASEYESRK</sequence>
<evidence type="ECO:0000313" key="2">
    <source>
        <dbReference type="EMBL" id="OJX56107.1"/>
    </source>
</evidence>
<accession>A0A1M3KUT8</accession>
<dbReference type="AlphaFoldDB" id="A0A1M3KUT8"/>
<comment type="caution">
    <text evidence="2">The sequence shown here is derived from an EMBL/GenBank/DDBJ whole genome shotgun (WGS) entry which is preliminary data.</text>
</comment>
<dbReference type="Proteomes" id="UP000184233">
    <property type="component" value="Unassembled WGS sequence"/>
</dbReference>
<organism evidence="2 3">
    <name type="scientific">Candidatus Kapaibacterium thiocyanatum</name>
    <dbReference type="NCBI Taxonomy" id="1895771"/>
    <lineage>
        <taxon>Bacteria</taxon>
        <taxon>Pseudomonadati</taxon>
        <taxon>Candidatus Kapaibacteriota</taxon>
        <taxon>Candidatus Kapaibacteriia</taxon>
        <taxon>Candidatus Kapaibacteriales</taxon>
        <taxon>Candidatus Kapaibacteriaceae</taxon>
        <taxon>Candidatus Kapaibacterium</taxon>
    </lineage>
</organism>
<dbReference type="InterPro" id="IPR056077">
    <property type="entry name" value="DUF7660"/>
</dbReference>
<reference evidence="2 3" key="1">
    <citation type="submission" date="2016-09" db="EMBL/GenBank/DDBJ databases">
        <title>Genome-resolved meta-omics ties microbial dynamics to process performance in biotechnology for thiocyanate degradation.</title>
        <authorList>
            <person name="Kantor R.S."/>
            <person name="Huddy R.J."/>
            <person name="Iyer R."/>
            <person name="Thomas B.C."/>
            <person name="Brown C.T."/>
            <person name="Anantharaman K."/>
            <person name="Tringe S."/>
            <person name="Hettich R.L."/>
            <person name="Harrison S.T."/>
            <person name="Banfield J.F."/>
        </authorList>
    </citation>
    <scope>NUCLEOTIDE SEQUENCE [LARGE SCALE GENOMIC DNA]</scope>
    <source>
        <strain evidence="2">59-99</strain>
    </source>
</reference>
<name>A0A1M3KUT8_9BACT</name>
<gene>
    <name evidence="2" type="ORF">BGO89_06235</name>
</gene>